<feature type="chain" id="PRO_5009264072" evidence="1">
    <location>
        <begin position="30"/>
        <end position="452"/>
    </location>
</feature>
<dbReference type="InterPro" id="IPR011042">
    <property type="entry name" value="6-blade_b-propeller_TolB-like"/>
</dbReference>
<dbReference type="Gene3D" id="2.120.10.30">
    <property type="entry name" value="TolB, C-terminal domain"/>
    <property type="match status" value="1"/>
</dbReference>
<feature type="domain" description="Pyrroloquinoline quinone-dependent pyranose dehydrogenase beta-propeller" evidence="2">
    <location>
        <begin position="69"/>
        <end position="398"/>
    </location>
</feature>
<dbReference type="Pfam" id="PF22807">
    <property type="entry name" value="TrAA12"/>
    <property type="match status" value="1"/>
</dbReference>
<dbReference type="PANTHER" id="PTHR33546">
    <property type="entry name" value="LARGE, MULTIFUNCTIONAL SECRETED PROTEIN-RELATED"/>
    <property type="match status" value="1"/>
</dbReference>
<reference evidence="3 4" key="1">
    <citation type="submission" date="2016-10" db="EMBL/GenBank/DDBJ databases">
        <authorList>
            <person name="de Groot N.N."/>
        </authorList>
    </citation>
    <scope>NUCLEOTIDE SEQUENCE [LARGE SCALE GENOMIC DNA]</scope>
    <source>
        <strain evidence="3 4">DSM 21741</strain>
    </source>
</reference>
<organism evidence="3 4">
    <name type="scientific">Friedmanniella luteola</name>
    <dbReference type="NCBI Taxonomy" id="546871"/>
    <lineage>
        <taxon>Bacteria</taxon>
        <taxon>Bacillati</taxon>
        <taxon>Actinomycetota</taxon>
        <taxon>Actinomycetes</taxon>
        <taxon>Propionibacteriales</taxon>
        <taxon>Nocardioidaceae</taxon>
        <taxon>Friedmanniella</taxon>
    </lineage>
</organism>
<dbReference type="AlphaFoldDB" id="A0A1H1W426"/>
<dbReference type="STRING" id="546871.SAMN04488543_2637"/>
<dbReference type="Proteomes" id="UP000199092">
    <property type="component" value="Chromosome I"/>
</dbReference>
<keyword evidence="1" id="KW-0732">Signal</keyword>
<evidence type="ECO:0000313" key="4">
    <source>
        <dbReference type="Proteomes" id="UP000199092"/>
    </source>
</evidence>
<dbReference type="SUPFAM" id="SSF50952">
    <property type="entry name" value="Soluble quinoprotein glucose dehydrogenase"/>
    <property type="match status" value="1"/>
</dbReference>
<dbReference type="EMBL" id="LT629749">
    <property type="protein sequence ID" value="SDS91712.1"/>
    <property type="molecule type" value="Genomic_DNA"/>
</dbReference>
<protein>
    <submittedName>
        <fullName evidence="3">Glucose/arabinose dehydrogenase, beta-propeller fold</fullName>
    </submittedName>
</protein>
<evidence type="ECO:0000259" key="2">
    <source>
        <dbReference type="Pfam" id="PF22807"/>
    </source>
</evidence>
<dbReference type="PANTHER" id="PTHR33546:SF1">
    <property type="entry name" value="LARGE, MULTIFUNCTIONAL SECRETED PROTEIN"/>
    <property type="match status" value="1"/>
</dbReference>
<dbReference type="PROSITE" id="PS51257">
    <property type="entry name" value="PROKAR_LIPOPROTEIN"/>
    <property type="match status" value="1"/>
</dbReference>
<keyword evidence="4" id="KW-1185">Reference proteome</keyword>
<name>A0A1H1W426_9ACTN</name>
<evidence type="ECO:0000313" key="3">
    <source>
        <dbReference type="EMBL" id="SDS91712.1"/>
    </source>
</evidence>
<feature type="signal peptide" evidence="1">
    <location>
        <begin position="1"/>
        <end position="29"/>
    </location>
</feature>
<dbReference type="RefSeq" id="WP_197677023.1">
    <property type="nucleotide sequence ID" value="NZ_LT629749.1"/>
</dbReference>
<accession>A0A1H1W426</accession>
<evidence type="ECO:0000256" key="1">
    <source>
        <dbReference type="SAM" id="SignalP"/>
    </source>
</evidence>
<sequence>MSHRTPGRPAAVAVAGAMALLLAACSSTAATSAPPAPTSTGAGVALVGAPLEVPDGLDVAPFDEPREVQVPDGWSVSLWARVDAARLAAWTPDGRLLVSRPKQGDVVLLSPGEGEPASTTLLSGLEQPHGLAFAGSTLYVAQSDRVDAYPYDAGRVGDPRPVADGLPDAKSDDLRGAYAHALKSVAVGEDGAVYVSVGSTGNVSEEDRSADPERATVLRVPPGGGEPAVFARGVRNGTGLAVGPDGSVWSAVNNRDNIAYPYDRAADGDGGSDQGEVLDAYVADHPLEPLARLTQGRDLGWPYCNPDPDAEPGVPGSPLVYADRPFVRDVQTNADGAELDCDALAPVEQGMGAHSAPLGLSFAEDLPGPLGDGALVGIHGSWNRQPPRPPEVAFFPWRDGGLGDQQTLLGGFQDADGARWGRPVMAVQGPDDAVYVTDDAAGAVYRMVPPAR</sequence>
<dbReference type="InterPro" id="IPR011041">
    <property type="entry name" value="Quinoprot_gluc/sorb_DH_b-prop"/>
</dbReference>
<proteinExistence type="predicted"/>
<gene>
    <name evidence="3" type="ORF">SAMN04488543_2637</name>
</gene>
<dbReference type="InterPro" id="IPR054539">
    <property type="entry name" value="Beta-prop_PDH"/>
</dbReference>